<sequence length="155" mass="16679">MASDLKDTFWKRLDNVTAGLLSTDSERPIPMAPQADRDNKAIWFITAKGSAADRAAQSGGEARFDVADPKAGLYAVVEGKIDIAGDEKLDDVWNAFAAAWFEGGKDDDSVQLVKMTPHSAEVWATEGSAAFLYEVVKANLTKDTAEGGEHGRLAF</sequence>
<comment type="caution">
    <text evidence="2">The sequence shown here is derived from an EMBL/GenBank/DDBJ whole genome shotgun (WGS) entry which is preliminary data.</text>
</comment>
<proteinExistence type="predicted"/>
<gene>
    <name evidence="2" type="ORF">ATO8_15993</name>
</gene>
<dbReference type="eggNOG" id="COG3871">
    <property type="taxonomic scope" value="Bacteria"/>
</dbReference>
<dbReference type="OrthoDB" id="1432662at2"/>
<evidence type="ECO:0000313" key="3">
    <source>
        <dbReference type="Proteomes" id="UP000019063"/>
    </source>
</evidence>
<dbReference type="PANTHER" id="PTHR34818">
    <property type="entry name" value="PROTEIN BLI-3"/>
    <property type="match status" value="1"/>
</dbReference>
<protein>
    <submittedName>
        <fullName evidence="2">Putative general stress protein 26</fullName>
    </submittedName>
</protein>
<feature type="domain" description="General stress protein FMN-binding split barrel" evidence="1">
    <location>
        <begin position="6"/>
        <end position="144"/>
    </location>
</feature>
<dbReference type="Pfam" id="PF16242">
    <property type="entry name" value="Pyrid_ox_like"/>
    <property type="match status" value="1"/>
</dbReference>
<dbReference type="InterPro" id="IPR038725">
    <property type="entry name" value="YdaG_split_barrel_FMN-bd"/>
</dbReference>
<name>W4HGD6_9RHOB</name>
<dbReference type="EMBL" id="AQQW01000010">
    <property type="protein sequence ID" value="ETW11764.1"/>
    <property type="molecule type" value="Genomic_DNA"/>
</dbReference>
<dbReference type="STRING" id="1379903.ATO8_15993"/>
<dbReference type="RefSeq" id="WP_043845906.1">
    <property type="nucleotide sequence ID" value="NZ_AQQW01000010.1"/>
</dbReference>
<dbReference type="AlphaFoldDB" id="W4HGD6"/>
<dbReference type="PANTHER" id="PTHR34818:SF1">
    <property type="entry name" value="PROTEIN BLI-3"/>
    <property type="match status" value="1"/>
</dbReference>
<reference evidence="2 3" key="1">
    <citation type="journal article" date="2014" name="Antonie Van Leeuwenhoek">
        <title>Roseivivax atlanticus sp. nov., isolated from surface seawater of the Atlantic Ocean.</title>
        <authorList>
            <person name="Li G."/>
            <person name="Lai Q."/>
            <person name="Liu X."/>
            <person name="Sun F."/>
            <person name="Shao Z."/>
        </authorList>
    </citation>
    <scope>NUCLEOTIDE SEQUENCE [LARGE SCALE GENOMIC DNA]</scope>
    <source>
        <strain evidence="2 3">22II-s10s</strain>
    </source>
</reference>
<keyword evidence="3" id="KW-1185">Reference proteome</keyword>
<dbReference type="SUPFAM" id="SSF50475">
    <property type="entry name" value="FMN-binding split barrel"/>
    <property type="match status" value="1"/>
</dbReference>
<evidence type="ECO:0000313" key="2">
    <source>
        <dbReference type="EMBL" id="ETW11764.1"/>
    </source>
</evidence>
<dbReference type="InterPro" id="IPR052917">
    <property type="entry name" value="Stress-Dev_Protein"/>
</dbReference>
<dbReference type="Proteomes" id="UP000019063">
    <property type="component" value="Unassembled WGS sequence"/>
</dbReference>
<organism evidence="2 3">
    <name type="scientific">Roseivivax marinus</name>
    <dbReference type="NCBI Taxonomy" id="1379903"/>
    <lineage>
        <taxon>Bacteria</taxon>
        <taxon>Pseudomonadati</taxon>
        <taxon>Pseudomonadota</taxon>
        <taxon>Alphaproteobacteria</taxon>
        <taxon>Rhodobacterales</taxon>
        <taxon>Roseobacteraceae</taxon>
        <taxon>Roseivivax</taxon>
    </lineage>
</organism>
<dbReference type="InterPro" id="IPR012349">
    <property type="entry name" value="Split_barrel_FMN-bd"/>
</dbReference>
<evidence type="ECO:0000259" key="1">
    <source>
        <dbReference type="Pfam" id="PF16242"/>
    </source>
</evidence>
<dbReference type="Gene3D" id="2.30.110.10">
    <property type="entry name" value="Electron Transport, Fmn-binding Protein, Chain A"/>
    <property type="match status" value="1"/>
</dbReference>
<accession>W4HGD6</accession>